<dbReference type="OrthoDB" id="433738at2759"/>
<dbReference type="PANTHER" id="PTHR46512">
    <property type="entry name" value="PEPTIDYLPROLYL ISOMERASE"/>
    <property type="match status" value="1"/>
</dbReference>
<dbReference type="GO" id="GO:0003755">
    <property type="term" value="F:peptidyl-prolyl cis-trans isomerase activity"/>
    <property type="evidence" value="ECO:0007669"/>
    <property type="project" value="UniProtKB-EC"/>
</dbReference>
<dbReference type="EC" id="5.2.1.8" evidence="1"/>
<dbReference type="Proteomes" id="UP000675881">
    <property type="component" value="Chromosome 3"/>
</dbReference>
<dbReference type="AlphaFoldDB" id="A0A7R8H702"/>
<dbReference type="SUPFAM" id="SSF48452">
    <property type="entry name" value="TPR-like"/>
    <property type="match status" value="1"/>
</dbReference>
<dbReference type="InterPro" id="IPR050754">
    <property type="entry name" value="FKBP4/5/8-like"/>
</dbReference>
<dbReference type="Gene3D" id="1.25.40.10">
    <property type="entry name" value="Tetratricopeptide repeat domain"/>
    <property type="match status" value="1"/>
</dbReference>
<sequence length="195" mass="22881">MSIHFEYLLVNPKNRIPGSYPDSPGDFQIEWDLQNNFPVVIDAVKEIREKGNQYYEGADMERAIEEYAKSLRYIDHLRESMGSTSREEESIIQVHEAKAYGNLAAANLRLKAWRSAIRYCELVLFVHTGNIKALYRRGLAYKGRKDYTLALRDFEMILEKDPSNTAAQVEIWKIKSEIKAYRVEERAMYQRMFEQ</sequence>
<proteinExistence type="predicted"/>
<reference evidence="1" key="1">
    <citation type="submission" date="2021-02" db="EMBL/GenBank/DDBJ databases">
        <authorList>
            <person name="Bekaert M."/>
        </authorList>
    </citation>
    <scope>NUCLEOTIDE SEQUENCE</scope>
    <source>
        <strain evidence="1">IoA-00</strain>
    </source>
</reference>
<dbReference type="Pfam" id="PF00515">
    <property type="entry name" value="TPR_1"/>
    <property type="match status" value="1"/>
</dbReference>
<evidence type="ECO:0000313" key="2">
    <source>
        <dbReference type="Proteomes" id="UP000675881"/>
    </source>
</evidence>
<name>A0A7R8H702_LEPSM</name>
<dbReference type="SMART" id="SM00028">
    <property type="entry name" value="TPR"/>
    <property type="match status" value="3"/>
</dbReference>
<organism evidence="1 2">
    <name type="scientific">Lepeophtheirus salmonis</name>
    <name type="common">Salmon louse</name>
    <name type="synonym">Caligus salmonis</name>
    <dbReference type="NCBI Taxonomy" id="72036"/>
    <lineage>
        <taxon>Eukaryota</taxon>
        <taxon>Metazoa</taxon>
        <taxon>Ecdysozoa</taxon>
        <taxon>Arthropoda</taxon>
        <taxon>Crustacea</taxon>
        <taxon>Multicrustacea</taxon>
        <taxon>Hexanauplia</taxon>
        <taxon>Copepoda</taxon>
        <taxon>Siphonostomatoida</taxon>
        <taxon>Caligidae</taxon>
        <taxon>Lepeophtheirus</taxon>
    </lineage>
</organism>
<accession>A0A7R8H702</accession>
<gene>
    <name evidence="1" type="ORF">LSAA_7112</name>
</gene>
<dbReference type="PROSITE" id="PS50005">
    <property type="entry name" value="TPR"/>
    <property type="match status" value="1"/>
</dbReference>
<keyword evidence="1" id="KW-0413">Isomerase</keyword>
<dbReference type="InterPro" id="IPR011990">
    <property type="entry name" value="TPR-like_helical_dom_sf"/>
</dbReference>
<dbReference type="EMBL" id="HG994582">
    <property type="protein sequence ID" value="CAF2907431.1"/>
    <property type="molecule type" value="Genomic_DNA"/>
</dbReference>
<evidence type="ECO:0000313" key="1">
    <source>
        <dbReference type="EMBL" id="CAF2907431.1"/>
    </source>
</evidence>
<dbReference type="InterPro" id="IPR019734">
    <property type="entry name" value="TPR_rpt"/>
</dbReference>
<keyword evidence="2" id="KW-1185">Reference proteome</keyword>
<protein>
    <submittedName>
        <fullName evidence="1">PPID</fullName>
        <ecNumber evidence="1">5.2.1.8</ecNumber>
    </submittedName>
</protein>